<dbReference type="Proteomes" id="UP001198565">
    <property type="component" value="Unassembled WGS sequence"/>
</dbReference>
<evidence type="ECO:0000313" key="2">
    <source>
        <dbReference type="EMBL" id="MBY8887222.1"/>
    </source>
</evidence>
<sequence length="190" mass="21267">MNPKSLKDQLAGGPSFASSLRRRYEAGATVAELVAETGLSHGTVVNRLHQAGTIMRAPWETRRMREDPERAAARKRLAIRLRRLYESHGATLAELAAAGAGSPRNARRLLLDAGATLRTTQETIRLRSINRTETHRRLLASVRSQYEARVPVAQIAMNHGYSIATIYRLLRQAKTPMRYRNPQTRTASRS</sequence>
<proteinExistence type="predicted"/>
<comment type="caution">
    <text evidence="2">The sequence shown here is derived from an EMBL/GenBank/DDBJ whole genome shotgun (WGS) entry which is preliminary data.</text>
</comment>
<name>A0ABS7QZM4_9ACTN</name>
<dbReference type="InterPro" id="IPR045745">
    <property type="entry name" value="HTH_58_Actinobacteria-type"/>
</dbReference>
<gene>
    <name evidence="2" type="ORF">K7472_20565</name>
</gene>
<protein>
    <submittedName>
        <fullName evidence="2">Helix-turn-helix domain containing protein</fullName>
    </submittedName>
</protein>
<dbReference type="Pfam" id="PF19575">
    <property type="entry name" value="HTH_58"/>
    <property type="match status" value="1"/>
</dbReference>
<feature type="domain" description="Helix-turn-helix" evidence="1">
    <location>
        <begin position="16"/>
        <end position="58"/>
    </location>
</feature>
<organism evidence="2 3">
    <name type="scientific">Streptantibioticus parmotrematis</name>
    <dbReference type="NCBI Taxonomy" id="2873249"/>
    <lineage>
        <taxon>Bacteria</taxon>
        <taxon>Bacillati</taxon>
        <taxon>Actinomycetota</taxon>
        <taxon>Actinomycetes</taxon>
        <taxon>Kitasatosporales</taxon>
        <taxon>Streptomycetaceae</taxon>
        <taxon>Streptantibioticus</taxon>
    </lineage>
</organism>
<accession>A0ABS7QZM4</accession>
<evidence type="ECO:0000313" key="3">
    <source>
        <dbReference type="Proteomes" id="UP001198565"/>
    </source>
</evidence>
<evidence type="ECO:0000259" key="1">
    <source>
        <dbReference type="Pfam" id="PF19575"/>
    </source>
</evidence>
<reference evidence="2 3" key="1">
    <citation type="submission" date="2021-08" db="EMBL/GenBank/DDBJ databases">
        <title>Streptomyces sp. PTM05 isolated from lichen.</title>
        <authorList>
            <person name="Somphong A."/>
            <person name="Phongsopitanun W."/>
            <person name="Tanasupawat S."/>
        </authorList>
    </citation>
    <scope>NUCLEOTIDE SEQUENCE [LARGE SCALE GENOMIC DNA]</scope>
    <source>
        <strain evidence="2 3">Ptm05</strain>
    </source>
</reference>
<dbReference type="RefSeq" id="WP_222979979.1">
    <property type="nucleotide sequence ID" value="NZ_JAINVZ010000015.1"/>
</dbReference>
<dbReference type="EMBL" id="JAINVZ010000015">
    <property type="protein sequence ID" value="MBY8887222.1"/>
    <property type="molecule type" value="Genomic_DNA"/>
</dbReference>
<keyword evidence="3" id="KW-1185">Reference proteome</keyword>